<evidence type="ECO:0000313" key="1">
    <source>
        <dbReference type="EMBL" id="GEO05533.1"/>
    </source>
</evidence>
<name>A0A512B0P3_9BACT</name>
<dbReference type="AlphaFoldDB" id="A0A512B0P3"/>
<organism evidence="1 2">
    <name type="scientific">Adhaeribacter aerolatus</name>
    <dbReference type="NCBI Taxonomy" id="670289"/>
    <lineage>
        <taxon>Bacteria</taxon>
        <taxon>Pseudomonadati</taxon>
        <taxon>Bacteroidota</taxon>
        <taxon>Cytophagia</taxon>
        <taxon>Cytophagales</taxon>
        <taxon>Hymenobacteraceae</taxon>
        <taxon>Adhaeribacter</taxon>
    </lineage>
</organism>
<reference evidence="1 2" key="1">
    <citation type="submission" date="2019-07" db="EMBL/GenBank/DDBJ databases">
        <title>Whole genome shotgun sequence of Adhaeribacter aerolatus NBRC 106133.</title>
        <authorList>
            <person name="Hosoyama A."/>
            <person name="Uohara A."/>
            <person name="Ohji S."/>
            <person name="Ichikawa N."/>
        </authorList>
    </citation>
    <scope>NUCLEOTIDE SEQUENCE [LARGE SCALE GENOMIC DNA]</scope>
    <source>
        <strain evidence="1 2">NBRC 106133</strain>
    </source>
</reference>
<dbReference type="Proteomes" id="UP000321532">
    <property type="component" value="Unassembled WGS sequence"/>
</dbReference>
<gene>
    <name evidence="1" type="ORF">AAE02nite_31970</name>
</gene>
<evidence type="ECO:0000313" key="2">
    <source>
        <dbReference type="Proteomes" id="UP000321532"/>
    </source>
</evidence>
<protein>
    <submittedName>
        <fullName evidence="1">Uncharacterized protein</fullName>
    </submittedName>
</protein>
<dbReference type="EMBL" id="BJYS01000024">
    <property type="protein sequence ID" value="GEO05533.1"/>
    <property type="molecule type" value="Genomic_DNA"/>
</dbReference>
<keyword evidence="2" id="KW-1185">Reference proteome</keyword>
<accession>A0A512B0P3</accession>
<proteinExistence type="predicted"/>
<comment type="caution">
    <text evidence="1">The sequence shown here is derived from an EMBL/GenBank/DDBJ whole genome shotgun (WGS) entry which is preliminary data.</text>
</comment>
<sequence>MNLIMDKLTIFAVIKVKDALALPLHFAESREMAENLYSKALDRFCKPNIAIQLVSFWVDKDSLYDFIVGEDDEEKGKYLFNAFCNFHSIIKSSTD</sequence>